<proteinExistence type="inferred from homology"/>
<dbReference type="RefSeq" id="WP_286287417.1">
    <property type="nucleotide sequence ID" value="NZ_JASXSZ010000001.1"/>
</dbReference>
<name>A0ABT7MWB0_9MICO</name>
<dbReference type="Pfam" id="PF01547">
    <property type="entry name" value="SBP_bac_1"/>
    <property type="match status" value="1"/>
</dbReference>
<evidence type="ECO:0000256" key="2">
    <source>
        <dbReference type="ARBA" id="ARBA00022448"/>
    </source>
</evidence>
<dbReference type="PANTHER" id="PTHR30061:SF50">
    <property type="entry name" value="MALTOSE_MALTODEXTRIN-BINDING PERIPLASMIC PROTEIN"/>
    <property type="match status" value="1"/>
</dbReference>
<dbReference type="PROSITE" id="PS51257">
    <property type="entry name" value="PROKAR_LIPOPROTEIN"/>
    <property type="match status" value="1"/>
</dbReference>
<comment type="caution">
    <text evidence="5">The sequence shown here is derived from an EMBL/GenBank/DDBJ whole genome shotgun (WGS) entry which is preliminary data.</text>
</comment>
<evidence type="ECO:0000256" key="1">
    <source>
        <dbReference type="ARBA" id="ARBA00008520"/>
    </source>
</evidence>
<protein>
    <submittedName>
        <fullName evidence="5">Extracellular solute-binding protein</fullName>
    </submittedName>
</protein>
<organism evidence="5 6">
    <name type="scientific">Microbacterium candidum</name>
    <dbReference type="NCBI Taxonomy" id="3041922"/>
    <lineage>
        <taxon>Bacteria</taxon>
        <taxon>Bacillati</taxon>
        <taxon>Actinomycetota</taxon>
        <taxon>Actinomycetes</taxon>
        <taxon>Micrococcales</taxon>
        <taxon>Microbacteriaceae</taxon>
        <taxon>Microbacterium</taxon>
    </lineage>
</organism>
<evidence type="ECO:0000313" key="5">
    <source>
        <dbReference type="EMBL" id="MDL9978739.1"/>
    </source>
</evidence>
<evidence type="ECO:0000256" key="4">
    <source>
        <dbReference type="SAM" id="SignalP"/>
    </source>
</evidence>
<dbReference type="PANTHER" id="PTHR30061">
    <property type="entry name" value="MALTOSE-BINDING PERIPLASMIC PROTEIN"/>
    <property type="match status" value="1"/>
</dbReference>
<feature type="signal peptide" evidence="4">
    <location>
        <begin position="1"/>
        <end position="26"/>
    </location>
</feature>
<evidence type="ECO:0000256" key="3">
    <source>
        <dbReference type="ARBA" id="ARBA00022729"/>
    </source>
</evidence>
<keyword evidence="2" id="KW-0813">Transport</keyword>
<keyword evidence="6" id="KW-1185">Reference proteome</keyword>
<gene>
    <name evidence="5" type="ORF">QSV35_05315</name>
</gene>
<dbReference type="InterPro" id="IPR006059">
    <property type="entry name" value="SBP"/>
</dbReference>
<keyword evidence="3 4" id="KW-0732">Signal</keyword>
<dbReference type="EMBL" id="JASXSZ010000001">
    <property type="protein sequence ID" value="MDL9978739.1"/>
    <property type="molecule type" value="Genomic_DNA"/>
</dbReference>
<comment type="similarity">
    <text evidence="1">Belongs to the bacterial solute-binding protein 1 family.</text>
</comment>
<evidence type="ECO:0000313" key="6">
    <source>
        <dbReference type="Proteomes" id="UP001235064"/>
    </source>
</evidence>
<reference evidence="5 6" key="1">
    <citation type="submission" date="2023-06" db="EMBL/GenBank/DDBJ databases">
        <title>Microbacterium sp. nov., isolated from a waste landfill.</title>
        <authorList>
            <person name="Wen W."/>
        </authorList>
    </citation>
    <scope>NUCLEOTIDE SEQUENCE [LARGE SCALE GENOMIC DNA]</scope>
    <source>
        <strain evidence="5 6">ASV49</strain>
    </source>
</reference>
<sequence length="437" mass="47044">MRRSLAIAAVASAVFGLAACSGGASGSPTSDDGSMTGTIKVWDLLVGGDKNWKAVMDQVDAQFEKDHPGAKVDRIAQPADPAAIHQLMQAAAQSKSGPDLIMIWAWGDVLTLKPSLVPIDKYISKEQRASLSGWEGVTFDDKTYGVPLGLQGLGLSYNTKLFEQAGLDPNNPPKSVDDLLKACTALNAAGITPIGGGNKEGYLSGWTTSTLYAGTATAAQAQKQATYTAPFNQAPFADASAGVMKLVDGKCFDKNMPATPWYPDGFQAFQDGKAAMQFTIYSQFAYMQDPKIGPDVKFIPSIANTRTPDFLPAGAMNVWAVTSFSQHKKLAAELALFQESAKYQQERLDKASYFPNNSGVTFDEFLKTHQGATPLVDMLKNGAKTFLPVHNMQDAKTNDIYQTQLELVMLGQTSLKDALQATEDSRKQQYPVLMGPQ</sequence>
<dbReference type="Gene3D" id="3.40.190.10">
    <property type="entry name" value="Periplasmic binding protein-like II"/>
    <property type="match status" value="2"/>
</dbReference>
<dbReference type="Proteomes" id="UP001235064">
    <property type="component" value="Unassembled WGS sequence"/>
</dbReference>
<accession>A0ABT7MWB0</accession>
<dbReference type="SUPFAM" id="SSF53850">
    <property type="entry name" value="Periplasmic binding protein-like II"/>
    <property type="match status" value="1"/>
</dbReference>
<feature type="chain" id="PRO_5045683574" evidence="4">
    <location>
        <begin position="27"/>
        <end position="437"/>
    </location>
</feature>